<evidence type="ECO:0000313" key="5">
    <source>
        <dbReference type="Proteomes" id="UP000664277"/>
    </source>
</evidence>
<dbReference type="Proteomes" id="UP000664277">
    <property type="component" value="Unassembled WGS sequence"/>
</dbReference>
<evidence type="ECO:0000259" key="3">
    <source>
        <dbReference type="Pfam" id="PF02517"/>
    </source>
</evidence>
<dbReference type="GO" id="GO:0004175">
    <property type="term" value="F:endopeptidase activity"/>
    <property type="evidence" value="ECO:0007669"/>
    <property type="project" value="UniProtKB-ARBA"/>
</dbReference>
<dbReference type="Pfam" id="PF02517">
    <property type="entry name" value="Rce1-like"/>
    <property type="match status" value="1"/>
</dbReference>
<keyword evidence="2" id="KW-0472">Membrane</keyword>
<keyword evidence="2" id="KW-0812">Transmembrane</keyword>
<feature type="region of interest" description="Disordered" evidence="1">
    <location>
        <begin position="1"/>
        <end position="21"/>
    </location>
</feature>
<proteinExistence type="predicted"/>
<sequence>MPESPEDKNKPDNDKTELEQKEPDFQEDALIEMPSSFNADTVFIMTVLVETGLLILSTLWLNIASFDSKALYLDNPFAPETLRRTLSYGLCAGLAVSCLNIILMLFSLNPKNNIYIFRSFRDLIFREMMPLFGGMTLFKICFLAFISGVSEEIFFRGVLEAKVGSLNANLCFALAHFPRLYYFPYAAWAGLVGMLMSYLKVETGNLITPMICHSVINLISIWLLTKLSKKRKEEA</sequence>
<dbReference type="AlphaFoldDB" id="A0A8J7PE19"/>
<comment type="caution">
    <text evidence="4">The sequence shown here is derived from an EMBL/GenBank/DDBJ whole genome shotgun (WGS) entry which is preliminary data.</text>
</comment>
<gene>
    <name evidence="4" type="ORF">J0M35_14340</name>
</gene>
<keyword evidence="4" id="KW-0645">Protease</keyword>
<dbReference type="InterPro" id="IPR003675">
    <property type="entry name" value="Rce1/LyrA-like_dom"/>
</dbReference>
<keyword evidence="2" id="KW-1133">Transmembrane helix</keyword>
<reference evidence="4" key="1">
    <citation type="submission" date="2021-02" db="EMBL/GenBank/DDBJ databases">
        <title>Genome-Resolved Metagenomics of a Microbial Community Performing Photosynthetic Biological Nutrient Removal.</title>
        <authorList>
            <person name="Mcdaniel E.A."/>
        </authorList>
    </citation>
    <scope>NUCLEOTIDE SEQUENCE</scope>
    <source>
        <strain evidence="4">UWPOB_OBS1</strain>
    </source>
</reference>
<accession>A0A8J7PE19</accession>
<organism evidence="4 5">
    <name type="scientific">Candidatus Obscuribacter phosphatis</name>
    <dbReference type="NCBI Taxonomy" id="1906157"/>
    <lineage>
        <taxon>Bacteria</taxon>
        <taxon>Bacillati</taxon>
        <taxon>Candidatus Melainabacteria</taxon>
        <taxon>Candidatus Obscuribacterales</taxon>
        <taxon>Candidatus Obscuribacteraceae</taxon>
        <taxon>Candidatus Obscuribacter</taxon>
    </lineage>
</organism>
<evidence type="ECO:0000256" key="1">
    <source>
        <dbReference type="SAM" id="MobiDB-lite"/>
    </source>
</evidence>
<keyword evidence="4" id="KW-0378">Hydrolase</keyword>
<evidence type="ECO:0000313" key="4">
    <source>
        <dbReference type="EMBL" id="MBN8661541.1"/>
    </source>
</evidence>
<feature type="transmembrane region" description="Helical" evidence="2">
    <location>
        <begin position="42"/>
        <end position="66"/>
    </location>
</feature>
<dbReference type="GO" id="GO:0080120">
    <property type="term" value="P:CAAX-box protein maturation"/>
    <property type="evidence" value="ECO:0007669"/>
    <property type="project" value="UniProtKB-ARBA"/>
</dbReference>
<name>A0A8J7PE19_9BACT</name>
<dbReference type="GO" id="GO:0008237">
    <property type="term" value="F:metallopeptidase activity"/>
    <property type="evidence" value="ECO:0007669"/>
    <property type="project" value="UniProtKB-KW"/>
</dbReference>
<feature type="transmembrane region" description="Helical" evidence="2">
    <location>
        <begin position="129"/>
        <end position="147"/>
    </location>
</feature>
<feature type="transmembrane region" description="Helical" evidence="2">
    <location>
        <begin position="86"/>
        <end position="108"/>
    </location>
</feature>
<feature type="transmembrane region" description="Helical" evidence="2">
    <location>
        <begin position="206"/>
        <end position="225"/>
    </location>
</feature>
<keyword evidence="4" id="KW-0482">Metalloprotease</keyword>
<feature type="domain" description="CAAX prenyl protease 2/Lysostaphin resistance protein A-like" evidence="3">
    <location>
        <begin position="136"/>
        <end position="219"/>
    </location>
</feature>
<protein>
    <submittedName>
        <fullName evidence="4">CPBP family intramembrane metalloprotease</fullName>
    </submittedName>
</protein>
<dbReference type="EMBL" id="JAFLCK010000021">
    <property type="protein sequence ID" value="MBN8661541.1"/>
    <property type="molecule type" value="Genomic_DNA"/>
</dbReference>
<evidence type="ECO:0000256" key="2">
    <source>
        <dbReference type="SAM" id="Phobius"/>
    </source>
</evidence>